<accession>A0A2H3P2V9</accession>
<dbReference type="SUPFAM" id="SSF55811">
    <property type="entry name" value="Nudix"/>
    <property type="match status" value="1"/>
</dbReference>
<sequence>MNPPDELPEGRKPHSATTRSVSVRVVDVYPYRIQRDTPELLVLRRSDQASYAGTWRMVGGTMEADETAWQAALRELREETGLVPEQFWALPSLNHFYEWQHDRINLIPAFAAAVSGPPTLNHEHDGWAWVSVGEAEQRLQWPEQQRLARLVASMCAQGVPKALQIPVDAASHTT</sequence>
<dbReference type="AlphaFoldDB" id="A0A2H3P2V9"/>
<dbReference type="EMBL" id="PDEP01000003">
    <property type="protein sequence ID" value="PEN08502.1"/>
    <property type="molecule type" value="Genomic_DNA"/>
</dbReference>
<evidence type="ECO:0000256" key="1">
    <source>
        <dbReference type="ARBA" id="ARBA00022801"/>
    </source>
</evidence>
<keyword evidence="1" id="KW-0378">Hydrolase</keyword>
<evidence type="ECO:0000313" key="3">
    <source>
        <dbReference type="EMBL" id="PEN08502.1"/>
    </source>
</evidence>
<organism evidence="3 4">
    <name type="scientific">Longimonas halophila</name>
    <dbReference type="NCBI Taxonomy" id="1469170"/>
    <lineage>
        <taxon>Bacteria</taxon>
        <taxon>Pseudomonadati</taxon>
        <taxon>Rhodothermota</taxon>
        <taxon>Rhodothermia</taxon>
        <taxon>Rhodothermales</taxon>
        <taxon>Salisaetaceae</taxon>
        <taxon>Longimonas</taxon>
    </lineage>
</organism>
<dbReference type="CDD" id="cd04664">
    <property type="entry name" value="NUDIX_DHNTPase_like"/>
    <property type="match status" value="1"/>
</dbReference>
<dbReference type="PANTHER" id="PTHR21340:SF0">
    <property type="entry name" value="BIS(5'-NUCLEOSYL)-TETRAPHOSPHATASE [ASYMMETRICAL]"/>
    <property type="match status" value="1"/>
</dbReference>
<keyword evidence="4" id="KW-1185">Reference proteome</keyword>
<dbReference type="GO" id="GO:0004081">
    <property type="term" value="F:bis(5'-nucleosyl)-tetraphosphatase (asymmetrical) activity"/>
    <property type="evidence" value="ECO:0007669"/>
    <property type="project" value="TreeGrafter"/>
</dbReference>
<dbReference type="InterPro" id="IPR051325">
    <property type="entry name" value="Nudix_hydrolase_domain"/>
</dbReference>
<dbReference type="PROSITE" id="PS00893">
    <property type="entry name" value="NUDIX_BOX"/>
    <property type="match status" value="1"/>
</dbReference>
<comment type="caution">
    <text evidence="3">The sequence shown here is derived from an EMBL/GenBank/DDBJ whole genome shotgun (WGS) entry which is preliminary data.</text>
</comment>
<feature type="domain" description="Nudix hydrolase" evidence="2">
    <location>
        <begin position="16"/>
        <end position="152"/>
    </location>
</feature>
<dbReference type="Proteomes" id="UP000221024">
    <property type="component" value="Unassembled WGS sequence"/>
</dbReference>
<dbReference type="GO" id="GO:0006167">
    <property type="term" value="P:AMP biosynthetic process"/>
    <property type="evidence" value="ECO:0007669"/>
    <property type="project" value="TreeGrafter"/>
</dbReference>
<evidence type="ECO:0000259" key="2">
    <source>
        <dbReference type="PROSITE" id="PS51462"/>
    </source>
</evidence>
<reference evidence="3 4" key="1">
    <citation type="submission" date="2017-10" db="EMBL/GenBank/DDBJ databases">
        <title>Draft genome of Longimonas halophila.</title>
        <authorList>
            <person name="Goh K.M."/>
            <person name="Shamsir M.S."/>
            <person name="Lim S.W."/>
        </authorList>
    </citation>
    <scope>NUCLEOTIDE SEQUENCE [LARGE SCALE GENOMIC DNA]</scope>
    <source>
        <strain evidence="3 4">KCTC 42399</strain>
    </source>
</reference>
<dbReference type="InterPro" id="IPR020084">
    <property type="entry name" value="NUDIX_hydrolase_CS"/>
</dbReference>
<dbReference type="InterPro" id="IPR015797">
    <property type="entry name" value="NUDIX_hydrolase-like_dom_sf"/>
</dbReference>
<dbReference type="Gene3D" id="3.90.79.10">
    <property type="entry name" value="Nucleoside Triphosphate Pyrophosphohydrolase"/>
    <property type="match status" value="1"/>
</dbReference>
<evidence type="ECO:0000313" key="4">
    <source>
        <dbReference type="Proteomes" id="UP000221024"/>
    </source>
</evidence>
<protein>
    <submittedName>
        <fullName evidence="3">NUDIX pyrophosphatase</fullName>
    </submittedName>
</protein>
<dbReference type="Pfam" id="PF00293">
    <property type="entry name" value="NUDIX"/>
    <property type="match status" value="1"/>
</dbReference>
<dbReference type="GO" id="GO:0006754">
    <property type="term" value="P:ATP biosynthetic process"/>
    <property type="evidence" value="ECO:0007669"/>
    <property type="project" value="TreeGrafter"/>
</dbReference>
<dbReference type="PROSITE" id="PS51462">
    <property type="entry name" value="NUDIX"/>
    <property type="match status" value="1"/>
</dbReference>
<name>A0A2H3P2V9_9BACT</name>
<proteinExistence type="predicted"/>
<dbReference type="PANTHER" id="PTHR21340">
    <property type="entry name" value="DIADENOSINE 5,5-P1,P4-TETRAPHOSPHATE PYROPHOSPHOHYDROLASE MUTT"/>
    <property type="match status" value="1"/>
</dbReference>
<dbReference type="OrthoDB" id="9804563at2"/>
<gene>
    <name evidence="3" type="ORF">CRI93_05180</name>
</gene>
<dbReference type="RefSeq" id="WP_098061544.1">
    <property type="nucleotide sequence ID" value="NZ_PDEP01000003.1"/>
</dbReference>
<dbReference type="InterPro" id="IPR000086">
    <property type="entry name" value="NUDIX_hydrolase_dom"/>
</dbReference>